<protein>
    <submittedName>
        <fullName evidence="1">5301_t:CDS:1</fullName>
    </submittedName>
</protein>
<evidence type="ECO:0000313" key="2">
    <source>
        <dbReference type="Proteomes" id="UP000789920"/>
    </source>
</evidence>
<sequence length="86" mass="9876">LSTQGQIHYKAKFFPLEPLPKPTHDFLANLKEKPFDLSTLYVLITLQAPNGGFPPSVALANLFGYDSQESLLKLYKHQYREERLQN</sequence>
<accession>A0ACA9SB65</accession>
<dbReference type="Proteomes" id="UP000789920">
    <property type="component" value="Unassembled WGS sequence"/>
</dbReference>
<reference evidence="1" key="1">
    <citation type="submission" date="2021-06" db="EMBL/GenBank/DDBJ databases">
        <authorList>
            <person name="Kallberg Y."/>
            <person name="Tangrot J."/>
            <person name="Rosling A."/>
        </authorList>
    </citation>
    <scope>NUCLEOTIDE SEQUENCE</scope>
    <source>
        <strain evidence="1">MA461A</strain>
    </source>
</reference>
<comment type="caution">
    <text evidence="1">The sequence shown here is derived from an EMBL/GenBank/DDBJ whole genome shotgun (WGS) entry which is preliminary data.</text>
</comment>
<keyword evidence="2" id="KW-1185">Reference proteome</keyword>
<organism evidence="1 2">
    <name type="scientific">Racocetra persica</name>
    <dbReference type="NCBI Taxonomy" id="160502"/>
    <lineage>
        <taxon>Eukaryota</taxon>
        <taxon>Fungi</taxon>
        <taxon>Fungi incertae sedis</taxon>
        <taxon>Mucoromycota</taxon>
        <taxon>Glomeromycotina</taxon>
        <taxon>Glomeromycetes</taxon>
        <taxon>Diversisporales</taxon>
        <taxon>Gigasporaceae</taxon>
        <taxon>Racocetra</taxon>
    </lineage>
</organism>
<dbReference type="EMBL" id="CAJVQC010104628">
    <property type="protein sequence ID" value="CAG8832755.1"/>
    <property type="molecule type" value="Genomic_DNA"/>
</dbReference>
<name>A0ACA9SB65_9GLOM</name>
<feature type="non-terminal residue" evidence="1">
    <location>
        <position position="1"/>
    </location>
</feature>
<gene>
    <name evidence="1" type="ORF">RPERSI_LOCUS28575</name>
</gene>
<proteinExistence type="predicted"/>
<evidence type="ECO:0000313" key="1">
    <source>
        <dbReference type="EMBL" id="CAG8832755.1"/>
    </source>
</evidence>